<dbReference type="SUPFAM" id="SSF101874">
    <property type="entry name" value="YceI-like"/>
    <property type="match status" value="1"/>
</dbReference>
<dbReference type="InterPro" id="IPR036761">
    <property type="entry name" value="TTHA0802/YceI-like_sf"/>
</dbReference>
<evidence type="ECO:0000259" key="1">
    <source>
        <dbReference type="SMART" id="SM00867"/>
    </source>
</evidence>
<sequence>MFADCRFGLRIEFSCCSIVRRWQQHRHNITQKIIFNSNQSNRTRMHNNTLIGAAMAALLLTGGFYAAPDQAESQAQFTLAPGVTKATTFAVDASQSSIRWKSKKVGGEHIGIVKMANGQLNVDGSKLTGGTFVADMKSLRDVDKGESNPFNERLVNHLRSEDFFSVEKFPTSTFKITSAKPIKGAKAGEPNYTIGGDLTIKGTTKPQTFPSVVTISGDAVQATANFMVNRLDYDIKYRAAIIGTAADKIIEDTFLLDLKIVANKASI</sequence>
<accession>A0A7C9F4H0</accession>
<reference evidence="2 3" key="1">
    <citation type="submission" date="2019-10" db="EMBL/GenBank/DDBJ databases">
        <title>Draft Genome Sequence of Cytophagaceae sp. SJW1-29.</title>
        <authorList>
            <person name="Choi A."/>
        </authorList>
    </citation>
    <scope>NUCLEOTIDE SEQUENCE [LARGE SCALE GENOMIC DNA]</scope>
    <source>
        <strain evidence="2 3">SJW1-29</strain>
    </source>
</reference>
<keyword evidence="3" id="KW-1185">Reference proteome</keyword>
<dbReference type="Pfam" id="PF04264">
    <property type="entry name" value="YceI"/>
    <property type="match status" value="1"/>
</dbReference>
<dbReference type="PANTHER" id="PTHR34406:SF1">
    <property type="entry name" value="PROTEIN YCEI"/>
    <property type="match status" value="1"/>
</dbReference>
<dbReference type="PANTHER" id="PTHR34406">
    <property type="entry name" value="PROTEIN YCEI"/>
    <property type="match status" value="1"/>
</dbReference>
<organism evidence="2 3">
    <name type="scientific">Salmonirosea aquatica</name>
    <dbReference type="NCBI Taxonomy" id="2654236"/>
    <lineage>
        <taxon>Bacteria</taxon>
        <taxon>Pseudomonadati</taxon>
        <taxon>Bacteroidota</taxon>
        <taxon>Cytophagia</taxon>
        <taxon>Cytophagales</taxon>
        <taxon>Spirosomataceae</taxon>
        <taxon>Salmonirosea</taxon>
    </lineage>
</organism>
<dbReference type="EMBL" id="WHLY01000002">
    <property type="protein sequence ID" value="MPR35065.1"/>
    <property type="molecule type" value="Genomic_DNA"/>
</dbReference>
<feature type="domain" description="Lipid/polyisoprenoid-binding YceI-like" evidence="1">
    <location>
        <begin position="88"/>
        <end position="263"/>
    </location>
</feature>
<evidence type="ECO:0000313" key="2">
    <source>
        <dbReference type="EMBL" id="MPR35065.1"/>
    </source>
</evidence>
<name>A0A7C9F4H0_9BACT</name>
<dbReference type="AlphaFoldDB" id="A0A7C9F4H0"/>
<dbReference type="Proteomes" id="UP000479293">
    <property type="component" value="Unassembled WGS sequence"/>
</dbReference>
<gene>
    <name evidence="2" type="ORF">GBK04_17325</name>
</gene>
<dbReference type="InterPro" id="IPR007372">
    <property type="entry name" value="Lipid/polyisoprenoid-bd_YceI"/>
</dbReference>
<evidence type="ECO:0000313" key="3">
    <source>
        <dbReference type="Proteomes" id="UP000479293"/>
    </source>
</evidence>
<dbReference type="Gene3D" id="2.40.128.110">
    <property type="entry name" value="Lipid/polyisoprenoid-binding, YceI-like"/>
    <property type="match status" value="1"/>
</dbReference>
<proteinExistence type="predicted"/>
<protein>
    <submittedName>
        <fullName evidence="2">YceI family protein</fullName>
    </submittedName>
</protein>
<dbReference type="SMART" id="SM00867">
    <property type="entry name" value="YceI"/>
    <property type="match status" value="1"/>
</dbReference>
<comment type="caution">
    <text evidence="2">The sequence shown here is derived from an EMBL/GenBank/DDBJ whole genome shotgun (WGS) entry which is preliminary data.</text>
</comment>